<name>A0A0G4F7X4_9ALVE</name>
<dbReference type="GO" id="GO:0031146">
    <property type="term" value="P:SCF-dependent proteasomal ubiquitin-dependent protein catabolic process"/>
    <property type="evidence" value="ECO:0007669"/>
    <property type="project" value="TreeGrafter"/>
</dbReference>
<dbReference type="PhylomeDB" id="A0A0G4F7X4"/>
<gene>
    <name evidence="1" type="ORF">Cvel_15692</name>
</gene>
<dbReference type="VEuPathDB" id="CryptoDB:Cvel_15692"/>
<sequence length="680" mass="72692">MCKEEDGGWEWDLDGLNSLFSHQLSSLEEVDLSGNPLTGPDDNTEPPPLASNVVEALEERRLPAIRTLNLAKTDPNETDVTSVCRALGAEGAPAVRVLHLTRISPSAGQAFAAAVQSGRMSELREVSFRDEDRWASTGLRFVVRGLGSGKVSSSLRVLNILVNRDDERNIHVEEVLGGLSEGLRAKALVSVEEFTFDLQGSGDSSPDEPLFEFGRALGEGGMSGLRKLTLSWKQDGRDLGALGLGESLKAGGMGSLEDLYLDISCSSSDDYRGCKVFGEALSIRNLPKLRYVKLKWSCNSGLGQLAEALSVGSLPSHVAVDIHFVVNAIETSNTAAGVRGVASAIRGGRLPGLSRLDFNGGCKGPIDAEAAFAIGSSLTAGEGGGAEGLKELDILPLVFDGDNQEALTPFFEGIASGPASLPSLHSIHMYVREPWAPHASAVRAMAKCMMKGKFPALHSLQIPIPNRGQGGMQELAHGLCSPHAQSLRSLFIKSSITLNPNLEMVMRQRAQMAALAAALSSEQMGGLHKLTVRGPIFFPNLPALSVGFNSGRLRSLRSLTLINVGIGDHAETDILCEALSAEKMPELRFLSLRQVSKQALQKVLGSWIERPPPPLETLDLARSTVDDEGAAALASLCRMGRVPFLRDVRVGSNKNGLIDSNVWEMLKALFPNTIQIQSGD</sequence>
<organism evidence="1">
    <name type="scientific">Chromera velia CCMP2878</name>
    <dbReference type="NCBI Taxonomy" id="1169474"/>
    <lineage>
        <taxon>Eukaryota</taxon>
        <taxon>Sar</taxon>
        <taxon>Alveolata</taxon>
        <taxon>Colpodellida</taxon>
        <taxon>Chromeraceae</taxon>
        <taxon>Chromera</taxon>
    </lineage>
</organism>
<protein>
    <submittedName>
        <fullName evidence="1">Uncharacterized protein</fullName>
    </submittedName>
</protein>
<dbReference type="SUPFAM" id="SSF52047">
    <property type="entry name" value="RNI-like"/>
    <property type="match status" value="1"/>
</dbReference>
<dbReference type="Gene3D" id="3.80.10.10">
    <property type="entry name" value="Ribonuclease Inhibitor"/>
    <property type="match status" value="3"/>
</dbReference>
<dbReference type="PANTHER" id="PTHR13318">
    <property type="entry name" value="PARTNER OF PAIRED, ISOFORM B-RELATED"/>
    <property type="match status" value="1"/>
</dbReference>
<dbReference type="Pfam" id="PF13516">
    <property type="entry name" value="LRR_6"/>
    <property type="match status" value="1"/>
</dbReference>
<dbReference type="EMBL" id="CDMZ01000189">
    <property type="protein sequence ID" value="CEM08796.1"/>
    <property type="molecule type" value="Genomic_DNA"/>
</dbReference>
<dbReference type="AlphaFoldDB" id="A0A0G4F7X4"/>
<accession>A0A0G4F7X4</accession>
<evidence type="ECO:0000313" key="1">
    <source>
        <dbReference type="EMBL" id="CEM08796.1"/>
    </source>
</evidence>
<proteinExistence type="predicted"/>
<dbReference type="InterPro" id="IPR001611">
    <property type="entry name" value="Leu-rich_rpt"/>
</dbReference>
<reference evidence="1" key="1">
    <citation type="submission" date="2014-11" db="EMBL/GenBank/DDBJ databases">
        <authorList>
            <person name="Otto D Thomas"/>
            <person name="Naeem Raeece"/>
        </authorList>
    </citation>
    <scope>NUCLEOTIDE SEQUENCE</scope>
</reference>
<dbReference type="InterPro" id="IPR032675">
    <property type="entry name" value="LRR_dom_sf"/>
</dbReference>
<dbReference type="GO" id="GO:0019005">
    <property type="term" value="C:SCF ubiquitin ligase complex"/>
    <property type="evidence" value="ECO:0007669"/>
    <property type="project" value="TreeGrafter"/>
</dbReference>